<dbReference type="PANTHER" id="PTHR43531">
    <property type="entry name" value="PROTEIN ICFG"/>
    <property type="match status" value="1"/>
</dbReference>
<dbReference type="GO" id="GO:0005886">
    <property type="term" value="C:plasma membrane"/>
    <property type="evidence" value="ECO:0007669"/>
    <property type="project" value="TreeGrafter"/>
</dbReference>
<dbReference type="Pfam" id="PF00672">
    <property type="entry name" value="HAMP"/>
    <property type="match status" value="1"/>
</dbReference>
<evidence type="ECO:0000256" key="3">
    <source>
        <dbReference type="PROSITE-ProRule" id="PRU00284"/>
    </source>
</evidence>
<organism evidence="7 8">
    <name type="scientific">Lacrimispora celerecrescens</name>
    <dbReference type="NCBI Taxonomy" id="29354"/>
    <lineage>
        <taxon>Bacteria</taxon>
        <taxon>Bacillati</taxon>
        <taxon>Bacillota</taxon>
        <taxon>Clostridia</taxon>
        <taxon>Lachnospirales</taxon>
        <taxon>Lachnospiraceae</taxon>
        <taxon>Lacrimispora</taxon>
    </lineage>
</organism>
<keyword evidence="4" id="KW-1133">Transmembrane helix</keyword>
<keyword evidence="4" id="KW-0812">Transmembrane</keyword>
<dbReference type="InterPro" id="IPR024478">
    <property type="entry name" value="HlyB_4HB_MCP"/>
</dbReference>
<dbReference type="PANTHER" id="PTHR43531:SF11">
    <property type="entry name" value="METHYL-ACCEPTING CHEMOTAXIS PROTEIN 3"/>
    <property type="match status" value="1"/>
</dbReference>
<dbReference type="InterPro" id="IPR003660">
    <property type="entry name" value="HAMP_dom"/>
</dbReference>
<accession>A0A084J9V7</accession>
<dbReference type="Proteomes" id="UP000028525">
    <property type="component" value="Unassembled WGS sequence"/>
</dbReference>
<evidence type="ECO:0000256" key="1">
    <source>
        <dbReference type="ARBA" id="ARBA00022500"/>
    </source>
</evidence>
<dbReference type="Pfam" id="PF12729">
    <property type="entry name" value="4HB_MCP_1"/>
    <property type="match status" value="1"/>
</dbReference>
<dbReference type="Gene3D" id="1.10.287.950">
    <property type="entry name" value="Methyl-accepting chemotaxis protein"/>
    <property type="match status" value="1"/>
</dbReference>
<dbReference type="GO" id="GO:0006935">
    <property type="term" value="P:chemotaxis"/>
    <property type="evidence" value="ECO:0007669"/>
    <property type="project" value="UniProtKB-KW"/>
</dbReference>
<dbReference type="SMART" id="SM00283">
    <property type="entry name" value="MA"/>
    <property type="match status" value="1"/>
</dbReference>
<comment type="similarity">
    <text evidence="2">Belongs to the methyl-accepting chemotaxis (MCP) protein family.</text>
</comment>
<comment type="caution">
    <text evidence="7">The sequence shown here is derived from an EMBL/GenBank/DDBJ whole genome shotgun (WGS) entry which is preliminary data.</text>
</comment>
<dbReference type="GO" id="GO:0004888">
    <property type="term" value="F:transmembrane signaling receptor activity"/>
    <property type="evidence" value="ECO:0007669"/>
    <property type="project" value="TreeGrafter"/>
</dbReference>
<dbReference type="Gene3D" id="6.10.340.10">
    <property type="match status" value="1"/>
</dbReference>
<keyword evidence="1" id="KW-0145">Chemotaxis</keyword>
<dbReference type="AlphaFoldDB" id="A0A084J9V7"/>
<keyword evidence="4" id="KW-0472">Membrane</keyword>
<evidence type="ECO:0008006" key="9">
    <source>
        <dbReference type="Google" id="ProtNLM"/>
    </source>
</evidence>
<keyword evidence="8" id="KW-1185">Reference proteome</keyword>
<dbReference type="CDD" id="cd06225">
    <property type="entry name" value="HAMP"/>
    <property type="match status" value="1"/>
</dbReference>
<dbReference type="GO" id="GO:0007165">
    <property type="term" value="P:signal transduction"/>
    <property type="evidence" value="ECO:0007669"/>
    <property type="project" value="UniProtKB-KW"/>
</dbReference>
<keyword evidence="3" id="KW-0807">Transducer</keyword>
<evidence type="ECO:0000259" key="5">
    <source>
        <dbReference type="PROSITE" id="PS50111"/>
    </source>
</evidence>
<protein>
    <recommendedName>
        <fullName evidence="9">Chemotaxis protein</fullName>
    </recommendedName>
</protein>
<dbReference type="STRING" id="29354.IO98_23640"/>
<reference evidence="7 8" key="1">
    <citation type="submission" date="2014-07" db="EMBL/GenBank/DDBJ databases">
        <title>Draft genome of Clostridium celerecrescens 152B isolated from sediments associated with methane hydrate from Krishna Godavari basin.</title>
        <authorList>
            <person name="Honkalas V.S."/>
            <person name="Dabir A.P."/>
            <person name="Arora P."/>
            <person name="Dhakephalkar P.K."/>
        </authorList>
    </citation>
    <scope>NUCLEOTIDE SEQUENCE [LARGE SCALE GENOMIC DNA]</scope>
    <source>
        <strain evidence="7 8">152B</strain>
    </source>
</reference>
<dbReference type="PROSITE" id="PS50111">
    <property type="entry name" value="CHEMOTAXIS_TRANSDUC_2"/>
    <property type="match status" value="1"/>
</dbReference>
<evidence type="ECO:0000259" key="6">
    <source>
        <dbReference type="PROSITE" id="PS50885"/>
    </source>
</evidence>
<dbReference type="PROSITE" id="PS50885">
    <property type="entry name" value="HAMP"/>
    <property type="match status" value="1"/>
</dbReference>
<dbReference type="CDD" id="cd11386">
    <property type="entry name" value="MCP_signal"/>
    <property type="match status" value="1"/>
</dbReference>
<dbReference type="SUPFAM" id="SSF58104">
    <property type="entry name" value="Methyl-accepting chemotaxis protein (MCP) signaling domain"/>
    <property type="match status" value="1"/>
</dbReference>
<dbReference type="EMBL" id="JPME01000057">
    <property type="protein sequence ID" value="KEZ85741.1"/>
    <property type="molecule type" value="Genomic_DNA"/>
</dbReference>
<dbReference type="SMART" id="SM00304">
    <property type="entry name" value="HAMP"/>
    <property type="match status" value="2"/>
</dbReference>
<evidence type="ECO:0000313" key="8">
    <source>
        <dbReference type="Proteomes" id="UP000028525"/>
    </source>
</evidence>
<feature type="domain" description="Methyl-accepting transducer" evidence="5">
    <location>
        <begin position="313"/>
        <end position="542"/>
    </location>
</feature>
<proteinExistence type="inferred from homology"/>
<evidence type="ECO:0000256" key="2">
    <source>
        <dbReference type="ARBA" id="ARBA00029447"/>
    </source>
</evidence>
<evidence type="ECO:0000313" key="7">
    <source>
        <dbReference type="EMBL" id="KEZ85741.1"/>
    </source>
</evidence>
<dbReference type="InterPro" id="IPR051310">
    <property type="entry name" value="MCP_chemotaxis"/>
</dbReference>
<dbReference type="Pfam" id="PF00015">
    <property type="entry name" value="MCPsignal"/>
    <property type="match status" value="1"/>
</dbReference>
<gene>
    <name evidence="7" type="ORF">IO98_23640</name>
</gene>
<feature type="transmembrane region" description="Helical" evidence="4">
    <location>
        <begin position="185"/>
        <end position="208"/>
    </location>
</feature>
<dbReference type="RefSeq" id="WP_038285226.1">
    <property type="nucleotide sequence ID" value="NZ_JPME01000057.1"/>
</dbReference>
<name>A0A084J9V7_9FIRM</name>
<evidence type="ECO:0000256" key="4">
    <source>
        <dbReference type="SAM" id="Phobius"/>
    </source>
</evidence>
<feature type="domain" description="HAMP" evidence="6">
    <location>
        <begin position="210"/>
        <end position="262"/>
    </location>
</feature>
<sequence length="559" mass="60684">MLKKRKVGNRLLTAFLIVVLFSGLAGTIGILLIRTVNEKYHAELQDYGFAQGDIGSLGQAFQAHRATILYIIFSEDPAETAHQKEILNKQIEVINEKMQLVQGKMKTDPEKKLYSELTEKMKSYEAIRSHTIELASTSPREAMTMFRSQAAPLASEIADTINTMLSDKSSTGDLKSAELSRQTSIFIAIMGTIILISIVTSIIIAIAITKGITHPIDELKMVADRMAQGDLKCLLNYRSEDELGHLADSMRTMMGRLSYYMDYISTTTGQMAQGNFDIPYDPEEFKGEFRSVQLSIQNLTDSLNDVMAKITQSSDQVASGAEQVASSAQALSQGATEQASSIEELAATINDISNNINHNAENAKETNQQVSNTASEMEFGRTQMQDLTNAMEDISNASSEIGKVIKTIEDIAFQTNILALNAAVEAARAGEAGKGFAVVADEVRNLANKSQEASKNTTALIEHTLASIETGNHIAKETAKSMDRIVQSSKTAADLAYQISSASKDQAYAVAQVTQGIDQISSVIQTNSATSEESAAASQEMAGQAQMLKLLIGKFQLKI</sequence>
<dbReference type="InterPro" id="IPR004089">
    <property type="entry name" value="MCPsignal_dom"/>
</dbReference>